<evidence type="ECO:0000313" key="2">
    <source>
        <dbReference type="EMBL" id="MFC0080215.1"/>
    </source>
</evidence>
<evidence type="ECO:0000256" key="1">
    <source>
        <dbReference type="SAM" id="SignalP"/>
    </source>
</evidence>
<keyword evidence="3" id="KW-1185">Reference proteome</keyword>
<dbReference type="EMBL" id="JBHLYW010000032">
    <property type="protein sequence ID" value="MFC0080215.1"/>
    <property type="molecule type" value="Genomic_DNA"/>
</dbReference>
<comment type="caution">
    <text evidence="2">The sequence shown here is derived from an EMBL/GenBank/DDBJ whole genome shotgun (WGS) entry which is preliminary data.</text>
</comment>
<evidence type="ECO:0000313" key="3">
    <source>
        <dbReference type="Proteomes" id="UP001589734"/>
    </source>
</evidence>
<gene>
    <name evidence="2" type="ORF">ACFFLS_24435</name>
</gene>
<accession>A0ABV6BXL5</accession>
<dbReference type="Proteomes" id="UP001589734">
    <property type="component" value="Unassembled WGS sequence"/>
</dbReference>
<feature type="chain" id="PRO_5045336716" description="C1q domain-containing protein" evidence="1">
    <location>
        <begin position="21"/>
        <end position="265"/>
    </location>
</feature>
<dbReference type="RefSeq" id="WP_379682570.1">
    <property type="nucleotide sequence ID" value="NZ_JBHLYW010000032.1"/>
</dbReference>
<protein>
    <recommendedName>
        <fullName evidence="4">C1q domain-containing protein</fullName>
    </recommendedName>
</protein>
<sequence>MKRIILILLMIYSGVMMPQAKTVVTQYGEKVVVHPNANNGLNTNNGFVQLGGELMQPTTIKTTGANTLAISDLTVSTDTSDTPIVTTAAGVLKKGAFPSINIIPDDIGTVMAIDGKLEVAQEITALMSTNFLLGVTTGKAIGNITNVLIDNKGTFTGTGTTNSFKVKTDGLYFITINLPILNAGSGTPAIGVYCDTDDEWVTRISSEAKDVRINLTLLTSLSLSAAKTYSFRAAVSAGASATVEAVNSGTTGNGPVAFFSVKRLR</sequence>
<organism evidence="2 3">
    <name type="scientific">Flavobacterium procerum</name>
    <dbReference type="NCBI Taxonomy" id="1455569"/>
    <lineage>
        <taxon>Bacteria</taxon>
        <taxon>Pseudomonadati</taxon>
        <taxon>Bacteroidota</taxon>
        <taxon>Flavobacteriia</taxon>
        <taxon>Flavobacteriales</taxon>
        <taxon>Flavobacteriaceae</taxon>
        <taxon>Flavobacterium</taxon>
    </lineage>
</organism>
<name>A0ABV6BXL5_9FLAO</name>
<reference evidence="2 3" key="1">
    <citation type="submission" date="2024-09" db="EMBL/GenBank/DDBJ databases">
        <authorList>
            <person name="Sun Q."/>
            <person name="Mori K."/>
        </authorList>
    </citation>
    <scope>NUCLEOTIDE SEQUENCE [LARGE SCALE GENOMIC DNA]</scope>
    <source>
        <strain evidence="2 3">CGMCC 1.12926</strain>
    </source>
</reference>
<feature type="signal peptide" evidence="1">
    <location>
        <begin position="1"/>
        <end position="20"/>
    </location>
</feature>
<proteinExistence type="predicted"/>
<evidence type="ECO:0008006" key="4">
    <source>
        <dbReference type="Google" id="ProtNLM"/>
    </source>
</evidence>
<keyword evidence="1" id="KW-0732">Signal</keyword>